<comment type="caution">
    <text evidence="2">The sequence shown here is derived from an EMBL/GenBank/DDBJ whole genome shotgun (WGS) entry which is preliminary data.</text>
</comment>
<keyword evidence="1" id="KW-0812">Transmembrane</keyword>
<keyword evidence="1" id="KW-1133">Transmembrane helix</keyword>
<keyword evidence="1" id="KW-0472">Membrane</keyword>
<protein>
    <submittedName>
        <fullName evidence="2">ABC-type antimicrobial peptide transport system permease subunit</fullName>
    </submittedName>
</protein>
<organism evidence="2 3">
    <name type="scientific">Longimicrobium terrae</name>
    <dbReference type="NCBI Taxonomy" id="1639882"/>
    <lineage>
        <taxon>Bacteria</taxon>
        <taxon>Pseudomonadati</taxon>
        <taxon>Gemmatimonadota</taxon>
        <taxon>Longimicrobiia</taxon>
        <taxon>Longimicrobiales</taxon>
        <taxon>Longimicrobiaceae</taxon>
        <taxon>Longimicrobium</taxon>
    </lineage>
</organism>
<dbReference type="AlphaFoldDB" id="A0A841GPM1"/>
<dbReference type="Proteomes" id="UP000582837">
    <property type="component" value="Unassembled WGS sequence"/>
</dbReference>
<evidence type="ECO:0000313" key="3">
    <source>
        <dbReference type="Proteomes" id="UP000582837"/>
    </source>
</evidence>
<feature type="transmembrane region" description="Helical" evidence="1">
    <location>
        <begin position="32"/>
        <end position="54"/>
    </location>
</feature>
<name>A0A841GPM1_9BACT</name>
<dbReference type="EMBL" id="JACHIA010000002">
    <property type="protein sequence ID" value="MBB6069322.1"/>
    <property type="molecule type" value="Genomic_DNA"/>
</dbReference>
<proteinExistence type="predicted"/>
<keyword evidence="3" id="KW-1185">Reference proteome</keyword>
<feature type="transmembrane region" description="Helical" evidence="1">
    <location>
        <begin position="5"/>
        <end position="26"/>
    </location>
</feature>
<evidence type="ECO:0000256" key="1">
    <source>
        <dbReference type="SAM" id="Phobius"/>
    </source>
</evidence>
<dbReference type="RefSeq" id="WP_170037856.1">
    <property type="nucleotide sequence ID" value="NZ_JABDTL010000002.1"/>
</dbReference>
<evidence type="ECO:0000313" key="2">
    <source>
        <dbReference type="EMBL" id="MBB6069322.1"/>
    </source>
</evidence>
<sequence>MLATLLVVLGIAVLGIVVIGVTLAVVGAVVGLVFGLLALAVKAIPLLLAGLIVVKLVRASERRRLGVYAADQRWLDS</sequence>
<gene>
    <name evidence="2" type="ORF">HNQ61_000937</name>
</gene>
<reference evidence="2 3" key="1">
    <citation type="submission" date="2020-08" db="EMBL/GenBank/DDBJ databases">
        <title>Genomic Encyclopedia of Type Strains, Phase IV (KMG-IV): sequencing the most valuable type-strain genomes for metagenomic binning, comparative biology and taxonomic classification.</title>
        <authorList>
            <person name="Goeker M."/>
        </authorList>
    </citation>
    <scope>NUCLEOTIDE SEQUENCE [LARGE SCALE GENOMIC DNA]</scope>
    <source>
        <strain evidence="2 3">DSM 29007</strain>
    </source>
</reference>
<accession>A0A841GPM1</accession>